<reference evidence="1" key="1">
    <citation type="journal article" date="2020" name="Nature">
        <title>Giant virus diversity and host interactions through global metagenomics.</title>
        <authorList>
            <person name="Schulz F."/>
            <person name="Roux S."/>
            <person name="Paez-Espino D."/>
            <person name="Jungbluth S."/>
            <person name="Walsh D.A."/>
            <person name="Denef V.J."/>
            <person name="McMahon K.D."/>
            <person name="Konstantinidis K.T."/>
            <person name="Eloe-Fadrosh E.A."/>
            <person name="Kyrpides N.C."/>
            <person name="Woyke T."/>
        </authorList>
    </citation>
    <scope>NUCLEOTIDE SEQUENCE</scope>
    <source>
        <strain evidence="1">GVMAG-S-1102113-118</strain>
    </source>
</reference>
<accession>A0A6C0K8I3</accession>
<dbReference type="AlphaFoldDB" id="A0A6C0K8I3"/>
<organism evidence="1">
    <name type="scientific">viral metagenome</name>
    <dbReference type="NCBI Taxonomy" id="1070528"/>
    <lineage>
        <taxon>unclassified sequences</taxon>
        <taxon>metagenomes</taxon>
        <taxon>organismal metagenomes</taxon>
    </lineage>
</organism>
<sequence>MLKVVTNVETAPTYVPPGGGSPIKVIQGADSTTIQYDGVAPMTINGFELHLSPDASDAFAPGTQVSTIMGGADGWFAAAGPNGVAPGDNILVIPGARAVSFVDTSTTAFTNKAGEDRFNILLKEDGTNGMLDMASRSAAAAPLKIGKNLFVRW</sequence>
<evidence type="ECO:0000313" key="1">
    <source>
        <dbReference type="EMBL" id="QHU14342.1"/>
    </source>
</evidence>
<name>A0A6C0K8I3_9ZZZZ</name>
<proteinExistence type="predicted"/>
<dbReference type="EMBL" id="MN740839">
    <property type="protein sequence ID" value="QHU14342.1"/>
    <property type="molecule type" value="Genomic_DNA"/>
</dbReference>
<protein>
    <submittedName>
        <fullName evidence="1">Uncharacterized protein</fullName>
    </submittedName>
</protein>